<dbReference type="SMART" id="SM01043">
    <property type="entry name" value="BTAD"/>
    <property type="match status" value="1"/>
</dbReference>
<sequence length="254" mass="28299">MTEIEVAPVGERVIFSTLGVCSVEVHGGVASAIPSNLFRTATFILLSGNNVTISRQRLAALFWPDAHHEQAAANLRQSLARIRRFQDEHRFRLVEASFTLVRLDVSGIEWDLYELLKALSREGEVALADVCRLYNGDLLADIPESGAEFEDWLTEQRVLLRESVIAKLAESLGAGGTLSSQLRSKCARKLLSIDPGNEQAFQTLMREAADNGDYARLRQIYAKCEQYLMKEFGVAISHKTRSLYAQLLADQARS</sequence>
<dbReference type="OrthoDB" id="27092at2"/>
<dbReference type="Proteomes" id="UP000242763">
    <property type="component" value="Unassembled WGS sequence"/>
</dbReference>
<evidence type="ECO:0000313" key="2">
    <source>
        <dbReference type="EMBL" id="SFI43834.1"/>
    </source>
</evidence>
<proteinExistence type="predicted"/>
<dbReference type="InterPro" id="IPR036388">
    <property type="entry name" value="WH-like_DNA-bd_sf"/>
</dbReference>
<feature type="domain" description="Bacterial transcriptional activator" evidence="1">
    <location>
        <begin position="103"/>
        <end position="248"/>
    </location>
</feature>
<evidence type="ECO:0000259" key="1">
    <source>
        <dbReference type="SMART" id="SM01043"/>
    </source>
</evidence>
<dbReference type="EMBL" id="FORF01000002">
    <property type="protein sequence ID" value="SFI43834.1"/>
    <property type="molecule type" value="Genomic_DNA"/>
</dbReference>
<name>A0A1I3I754_9HYPH</name>
<dbReference type="Gene3D" id="1.10.10.10">
    <property type="entry name" value="Winged helix-like DNA-binding domain superfamily/Winged helix DNA-binding domain"/>
    <property type="match status" value="1"/>
</dbReference>
<dbReference type="RefSeq" id="WP_091518040.1">
    <property type="nucleotide sequence ID" value="NZ_FORF01000002.1"/>
</dbReference>
<keyword evidence="2" id="KW-0238">DNA-binding</keyword>
<dbReference type="GO" id="GO:0003677">
    <property type="term" value="F:DNA binding"/>
    <property type="evidence" value="ECO:0007669"/>
    <property type="project" value="UniProtKB-KW"/>
</dbReference>
<protein>
    <submittedName>
        <fullName evidence="2">DNA-binding transcriptional activator of the SARP family</fullName>
    </submittedName>
</protein>
<organism evidence="2 3">
    <name type="scientific">Aquamicrobium aerolatum DSM 21857</name>
    <dbReference type="NCBI Taxonomy" id="1121003"/>
    <lineage>
        <taxon>Bacteria</taxon>
        <taxon>Pseudomonadati</taxon>
        <taxon>Pseudomonadota</taxon>
        <taxon>Alphaproteobacteria</taxon>
        <taxon>Hyphomicrobiales</taxon>
        <taxon>Phyllobacteriaceae</taxon>
        <taxon>Aerobium</taxon>
    </lineage>
</organism>
<gene>
    <name evidence="2" type="ORF">SAMN03080618_00433</name>
</gene>
<dbReference type="Pfam" id="PF03704">
    <property type="entry name" value="BTAD"/>
    <property type="match status" value="1"/>
</dbReference>
<dbReference type="InterPro" id="IPR005158">
    <property type="entry name" value="BTAD"/>
</dbReference>
<evidence type="ECO:0000313" key="3">
    <source>
        <dbReference type="Proteomes" id="UP000242763"/>
    </source>
</evidence>
<dbReference type="Gene3D" id="1.25.40.10">
    <property type="entry name" value="Tetratricopeptide repeat domain"/>
    <property type="match status" value="1"/>
</dbReference>
<reference evidence="3" key="1">
    <citation type="submission" date="2016-10" db="EMBL/GenBank/DDBJ databases">
        <authorList>
            <person name="Varghese N."/>
            <person name="Submissions S."/>
        </authorList>
    </citation>
    <scope>NUCLEOTIDE SEQUENCE [LARGE SCALE GENOMIC DNA]</scope>
    <source>
        <strain evidence="3">DSM 21857</strain>
    </source>
</reference>
<dbReference type="InterPro" id="IPR011990">
    <property type="entry name" value="TPR-like_helical_dom_sf"/>
</dbReference>
<dbReference type="PANTHER" id="PTHR35807">
    <property type="entry name" value="TRANSCRIPTIONAL REGULATOR REDD-RELATED"/>
    <property type="match status" value="1"/>
</dbReference>
<keyword evidence="3" id="KW-1185">Reference proteome</keyword>
<dbReference type="AlphaFoldDB" id="A0A1I3I754"/>
<accession>A0A1I3I754</accession>
<dbReference type="InterPro" id="IPR051677">
    <property type="entry name" value="AfsR-DnrI-RedD_regulator"/>
</dbReference>